<dbReference type="Proteomes" id="UP000641932">
    <property type="component" value="Unassembled WGS sequence"/>
</dbReference>
<reference evidence="2" key="2">
    <citation type="submission" date="2020-09" db="EMBL/GenBank/DDBJ databases">
        <authorList>
            <person name="Sun Q."/>
            <person name="Zhou Y."/>
        </authorList>
    </citation>
    <scope>NUCLEOTIDE SEQUENCE</scope>
    <source>
        <strain evidence="2">CGMCC 4.7201</strain>
    </source>
</reference>
<comment type="caution">
    <text evidence="2">The sequence shown here is derived from an EMBL/GenBank/DDBJ whole genome shotgun (WGS) entry which is preliminary data.</text>
</comment>
<organism evidence="2 3">
    <name type="scientific">Wenjunlia tyrosinilytica</name>
    <dbReference type="NCBI Taxonomy" id="1544741"/>
    <lineage>
        <taxon>Bacteria</taxon>
        <taxon>Bacillati</taxon>
        <taxon>Actinomycetota</taxon>
        <taxon>Actinomycetes</taxon>
        <taxon>Kitasatosporales</taxon>
        <taxon>Streptomycetaceae</taxon>
        <taxon>Wenjunlia</taxon>
    </lineage>
</organism>
<dbReference type="InterPro" id="IPR058118">
    <property type="entry name" value="Tpg"/>
</dbReference>
<evidence type="ECO:0000313" key="3">
    <source>
        <dbReference type="Proteomes" id="UP000641932"/>
    </source>
</evidence>
<evidence type="ECO:0000313" key="2">
    <source>
        <dbReference type="EMBL" id="GGO90099.1"/>
    </source>
</evidence>
<feature type="compositionally biased region" description="Basic and acidic residues" evidence="1">
    <location>
        <begin position="1"/>
        <end position="12"/>
    </location>
</feature>
<accession>A0A917ZSS0</accession>
<sequence>MGKIDEGLERAAQHVVTRQPPKSTAARVRFLVQQYDGSTRAVARLLGVSQRSVERYLTGERKRPPRPIAERIEAEVRRRWQPRVRKRAEKRAAETGITVEARAQFGFASAVGSTDDPRLRLVTQRLPGEYAARLFEARSTGAAERDLEGIVAEGLQEVYFKDGGRRADGLVVEFTGIDYVEFDFG</sequence>
<reference evidence="2" key="1">
    <citation type="journal article" date="2014" name="Int. J. Syst. Evol. Microbiol.">
        <title>Complete genome sequence of Corynebacterium casei LMG S-19264T (=DSM 44701T), isolated from a smear-ripened cheese.</title>
        <authorList>
            <consortium name="US DOE Joint Genome Institute (JGI-PGF)"/>
            <person name="Walter F."/>
            <person name="Albersmeier A."/>
            <person name="Kalinowski J."/>
            <person name="Ruckert C."/>
        </authorList>
    </citation>
    <scope>NUCLEOTIDE SEQUENCE</scope>
    <source>
        <strain evidence="2">CGMCC 4.7201</strain>
    </source>
</reference>
<dbReference type="RefSeq" id="WP_189132608.1">
    <property type="nucleotide sequence ID" value="NZ_BMMS01000014.1"/>
</dbReference>
<name>A0A917ZSS0_9ACTN</name>
<keyword evidence="3" id="KW-1185">Reference proteome</keyword>
<dbReference type="EMBL" id="BMMS01000014">
    <property type="protein sequence ID" value="GGO90099.1"/>
    <property type="molecule type" value="Genomic_DNA"/>
</dbReference>
<dbReference type="AlphaFoldDB" id="A0A917ZSS0"/>
<evidence type="ECO:0008006" key="4">
    <source>
        <dbReference type="Google" id="ProtNLM"/>
    </source>
</evidence>
<protein>
    <recommendedName>
        <fullName evidence="4">XRE family transcriptional regulator</fullName>
    </recommendedName>
</protein>
<gene>
    <name evidence="2" type="ORF">GCM10012280_34840</name>
</gene>
<proteinExistence type="predicted"/>
<evidence type="ECO:0000256" key="1">
    <source>
        <dbReference type="SAM" id="MobiDB-lite"/>
    </source>
</evidence>
<dbReference type="NCBIfam" id="NF047541">
    <property type="entry name" value="telomere_Tpg"/>
    <property type="match status" value="1"/>
</dbReference>
<feature type="region of interest" description="Disordered" evidence="1">
    <location>
        <begin position="1"/>
        <end position="23"/>
    </location>
</feature>